<dbReference type="InterPro" id="IPR008995">
    <property type="entry name" value="Mo/tungstate-bd_C_term_dom"/>
</dbReference>
<organism evidence="6 7">
    <name type="scientific">Shinella granuli</name>
    <dbReference type="NCBI Taxonomy" id="323621"/>
    <lineage>
        <taxon>Bacteria</taxon>
        <taxon>Pseudomonadati</taxon>
        <taxon>Pseudomonadota</taxon>
        <taxon>Alphaproteobacteria</taxon>
        <taxon>Hyphomicrobiales</taxon>
        <taxon>Rhizobiaceae</taxon>
        <taxon>Shinella</taxon>
    </lineage>
</organism>
<dbReference type="Proteomes" id="UP000295351">
    <property type="component" value="Unassembled WGS sequence"/>
</dbReference>
<keyword evidence="3" id="KW-0547">Nucleotide-binding</keyword>
<dbReference type="PANTHER" id="PTHR42781">
    <property type="entry name" value="SPERMIDINE/PUTRESCINE IMPORT ATP-BINDING PROTEIN POTA"/>
    <property type="match status" value="1"/>
</dbReference>
<accession>A0A4R2CUD4</accession>
<evidence type="ECO:0000256" key="1">
    <source>
        <dbReference type="ARBA" id="ARBA00005417"/>
    </source>
</evidence>
<dbReference type="GO" id="GO:0016887">
    <property type="term" value="F:ATP hydrolysis activity"/>
    <property type="evidence" value="ECO:0007669"/>
    <property type="project" value="InterPro"/>
</dbReference>
<dbReference type="PROSITE" id="PS00211">
    <property type="entry name" value="ABC_TRANSPORTER_1"/>
    <property type="match status" value="1"/>
</dbReference>
<dbReference type="Pfam" id="PF00005">
    <property type="entry name" value="ABC_tran"/>
    <property type="match status" value="1"/>
</dbReference>
<dbReference type="AlphaFoldDB" id="A0A4R2CUD4"/>
<dbReference type="InterPro" id="IPR050093">
    <property type="entry name" value="ABC_SmlMolc_Importer"/>
</dbReference>
<gene>
    <name evidence="6" type="ORF">EV665_108228</name>
</gene>
<evidence type="ECO:0000259" key="5">
    <source>
        <dbReference type="PROSITE" id="PS50893"/>
    </source>
</evidence>
<reference evidence="6 7" key="1">
    <citation type="submission" date="2019-03" db="EMBL/GenBank/DDBJ databases">
        <title>Genomic Encyclopedia of Type Strains, Phase IV (KMG-IV): sequencing the most valuable type-strain genomes for metagenomic binning, comparative biology and taxonomic classification.</title>
        <authorList>
            <person name="Goeker M."/>
        </authorList>
    </citation>
    <scope>NUCLEOTIDE SEQUENCE [LARGE SCALE GENOMIC DNA]</scope>
    <source>
        <strain evidence="6 7">DSM 18401</strain>
    </source>
</reference>
<protein>
    <submittedName>
        <fullName evidence="6">Putative spermidine/putrescine transport system ATP-binding protein</fullName>
    </submittedName>
</protein>
<keyword evidence="7" id="KW-1185">Reference proteome</keyword>
<feature type="domain" description="ABC transporter" evidence="5">
    <location>
        <begin position="16"/>
        <end position="246"/>
    </location>
</feature>
<evidence type="ECO:0000256" key="4">
    <source>
        <dbReference type="ARBA" id="ARBA00022840"/>
    </source>
</evidence>
<dbReference type="Gene3D" id="3.40.50.300">
    <property type="entry name" value="P-loop containing nucleotide triphosphate hydrolases"/>
    <property type="match status" value="1"/>
</dbReference>
<name>A0A4R2CUD4_SHIGR</name>
<dbReference type="InterPro" id="IPR003439">
    <property type="entry name" value="ABC_transporter-like_ATP-bd"/>
</dbReference>
<dbReference type="InterPro" id="IPR027417">
    <property type="entry name" value="P-loop_NTPase"/>
</dbReference>
<dbReference type="SUPFAM" id="SSF50331">
    <property type="entry name" value="MOP-like"/>
    <property type="match status" value="1"/>
</dbReference>
<dbReference type="SMART" id="SM00382">
    <property type="entry name" value="AAA"/>
    <property type="match status" value="1"/>
</dbReference>
<keyword evidence="2" id="KW-0813">Transport</keyword>
<dbReference type="FunFam" id="3.40.50.300:FF:000425">
    <property type="entry name" value="Probable ABC transporter, ATP-binding subunit"/>
    <property type="match status" value="1"/>
</dbReference>
<dbReference type="PANTHER" id="PTHR42781:SF4">
    <property type="entry name" value="SPERMIDINE_PUTRESCINE IMPORT ATP-BINDING PROTEIN POTA"/>
    <property type="match status" value="1"/>
</dbReference>
<proteinExistence type="inferred from homology"/>
<dbReference type="PROSITE" id="PS50893">
    <property type="entry name" value="ABC_TRANSPORTER_2"/>
    <property type="match status" value="1"/>
</dbReference>
<dbReference type="InterPro" id="IPR017871">
    <property type="entry name" value="ABC_transporter-like_CS"/>
</dbReference>
<dbReference type="EMBL" id="SLVX01000008">
    <property type="protein sequence ID" value="TCN45088.1"/>
    <property type="molecule type" value="Genomic_DNA"/>
</dbReference>
<dbReference type="GO" id="GO:0015697">
    <property type="term" value="P:quaternary ammonium group transport"/>
    <property type="evidence" value="ECO:0007669"/>
    <property type="project" value="UniProtKB-ARBA"/>
</dbReference>
<keyword evidence="4 6" id="KW-0067">ATP-binding</keyword>
<comment type="similarity">
    <text evidence="1">Belongs to the ABC transporter superfamily.</text>
</comment>
<evidence type="ECO:0000313" key="6">
    <source>
        <dbReference type="EMBL" id="TCN45088.1"/>
    </source>
</evidence>
<dbReference type="GO" id="GO:0005524">
    <property type="term" value="F:ATP binding"/>
    <property type="evidence" value="ECO:0007669"/>
    <property type="project" value="UniProtKB-KW"/>
</dbReference>
<comment type="caution">
    <text evidence="6">The sequence shown here is derived from an EMBL/GenBank/DDBJ whole genome shotgun (WGS) entry which is preliminary data.</text>
</comment>
<dbReference type="Gene3D" id="2.40.50.100">
    <property type="match status" value="1"/>
</dbReference>
<evidence type="ECO:0000313" key="7">
    <source>
        <dbReference type="Proteomes" id="UP000295351"/>
    </source>
</evidence>
<dbReference type="InterPro" id="IPR003593">
    <property type="entry name" value="AAA+_ATPase"/>
</dbReference>
<dbReference type="SUPFAM" id="SSF52540">
    <property type="entry name" value="P-loop containing nucleoside triphosphate hydrolases"/>
    <property type="match status" value="1"/>
</dbReference>
<evidence type="ECO:0000256" key="2">
    <source>
        <dbReference type="ARBA" id="ARBA00022448"/>
    </source>
</evidence>
<sequence length="373" mass="40381">MGMHEQPAADDGDALIRMEGVNKVFGNFTALSDVSIDVREGEFLTLLGPSGSGKSTTLMCLAGFETPTRGRILYRGEDVTRLSPEKRGLGVVFQGYALFPHMTVAENVGYPLVVRKVPKAERDANIRAMLSTVGLGGYEDRRIQGLSGGQQQRVALARALIFGPKLLLLDEPFSALDRSLRGEMQSELARIHKELGTAFVFVTHDQDEALSLSDRIAVFNKGKMEQVASPSDIYEAPASTFVAGFVGKTNLLDVTDLVAGNGNGLYRARYGDVEIICKGPEHLAHAGSGKLSVRAEEAELHASAPASADLNAIKVRLLRSVYFGGWVEALLEDSAGKLFSVRLTTTRARHTGLQDGRDYWLSWPKGTGYLVPA</sequence>
<evidence type="ECO:0000256" key="3">
    <source>
        <dbReference type="ARBA" id="ARBA00022741"/>
    </source>
</evidence>